<feature type="transmembrane region" description="Helical" evidence="1">
    <location>
        <begin position="33"/>
        <end position="51"/>
    </location>
</feature>
<dbReference type="PANTHER" id="PTHR37309:SF1">
    <property type="entry name" value="SLR0284 PROTEIN"/>
    <property type="match status" value="1"/>
</dbReference>
<dbReference type="Proteomes" id="UP000199520">
    <property type="component" value="Unassembled WGS sequence"/>
</dbReference>
<dbReference type="EMBL" id="FOTS01000005">
    <property type="protein sequence ID" value="SFL46091.1"/>
    <property type="molecule type" value="Genomic_DNA"/>
</dbReference>
<organism evidence="2 3">
    <name type="scientific">Pelosinus propionicus DSM 13327</name>
    <dbReference type="NCBI Taxonomy" id="1123291"/>
    <lineage>
        <taxon>Bacteria</taxon>
        <taxon>Bacillati</taxon>
        <taxon>Bacillota</taxon>
        <taxon>Negativicutes</taxon>
        <taxon>Selenomonadales</taxon>
        <taxon>Sporomusaceae</taxon>
        <taxon>Pelosinus</taxon>
    </lineage>
</organism>
<evidence type="ECO:0000313" key="2">
    <source>
        <dbReference type="EMBL" id="SFL46091.1"/>
    </source>
</evidence>
<feature type="transmembrane region" description="Helical" evidence="1">
    <location>
        <begin position="9"/>
        <end position="27"/>
    </location>
</feature>
<protein>
    <submittedName>
        <fullName evidence="2">Putative membrane protein</fullName>
    </submittedName>
</protein>
<dbReference type="InterPro" id="IPR007165">
    <property type="entry name" value="Phage_holin_4_2"/>
</dbReference>
<proteinExistence type="predicted"/>
<dbReference type="PANTHER" id="PTHR37309">
    <property type="entry name" value="SLR0284 PROTEIN"/>
    <property type="match status" value="1"/>
</dbReference>
<sequence length="114" mass="12330">MCGFLLRMILNAVLLFLLIIKLPGIFVDTLGGALLGAVIIGLANSVVRPLLSLKTKPLNWFTLGGLTFFMNILTPMLVIKTLPGYQIYSMAAPVTGVCLMTLCSCTLSKVIKDR</sequence>
<keyword evidence="1" id="KW-0812">Transmembrane</keyword>
<reference evidence="3" key="1">
    <citation type="submission" date="2016-10" db="EMBL/GenBank/DDBJ databases">
        <authorList>
            <person name="Varghese N."/>
            <person name="Submissions S."/>
        </authorList>
    </citation>
    <scope>NUCLEOTIDE SEQUENCE [LARGE SCALE GENOMIC DNA]</scope>
    <source>
        <strain evidence="3">DSM 13327</strain>
    </source>
</reference>
<evidence type="ECO:0000313" key="3">
    <source>
        <dbReference type="Proteomes" id="UP000199520"/>
    </source>
</evidence>
<dbReference type="Pfam" id="PF04020">
    <property type="entry name" value="Phage_holin_4_2"/>
    <property type="match status" value="1"/>
</dbReference>
<name>A0A1I4HWT0_9FIRM</name>
<keyword evidence="1" id="KW-0472">Membrane</keyword>
<keyword evidence="3" id="KW-1185">Reference proteome</keyword>
<keyword evidence="1" id="KW-1133">Transmembrane helix</keyword>
<evidence type="ECO:0000256" key="1">
    <source>
        <dbReference type="SAM" id="Phobius"/>
    </source>
</evidence>
<dbReference type="RefSeq" id="WP_090933134.1">
    <property type="nucleotide sequence ID" value="NZ_FOTS01000005.1"/>
</dbReference>
<dbReference type="STRING" id="1123291.SAMN04490355_100582"/>
<dbReference type="OrthoDB" id="7205479at2"/>
<accession>A0A1I4HWT0</accession>
<dbReference type="AlphaFoldDB" id="A0A1I4HWT0"/>
<feature type="transmembrane region" description="Helical" evidence="1">
    <location>
        <begin position="58"/>
        <end position="79"/>
    </location>
</feature>
<feature type="transmembrane region" description="Helical" evidence="1">
    <location>
        <begin position="85"/>
        <end position="107"/>
    </location>
</feature>
<gene>
    <name evidence="2" type="ORF">SAMN04490355_100582</name>
</gene>